<organism evidence="9 10">
    <name type="scientific">Saonia flava</name>
    <dbReference type="NCBI Taxonomy" id="523696"/>
    <lineage>
        <taxon>Bacteria</taxon>
        <taxon>Pseudomonadati</taxon>
        <taxon>Bacteroidota</taxon>
        <taxon>Flavobacteriia</taxon>
        <taxon>Flavobacteriales</taxon>
        <taxon>Flavobacteriaceae</taxon>
        <taxon>Saonia</taxon>
    </lineage>
</organism>
<feature type="binding site" description="axial binding residue" evidence="7">
    <location>
        <position position="393"/>
    </location>
    <ligand>
        <name>heme</name>
        <dbReference type="ChEBI" id="CHEBI:30413"/>
    </ligand>
    <ligandPart>
        <name>Fe</name>
        <dbReference type="ChEBI" id="CHEBI:18248"/>
    </ligandPart>
</feature>
<evidence type="ECO:0000256" key="1">
    <source>
        <dbReference type="ARBA" id="ARBA00010617"/>
    </source>
</evidence>
<comment type="cofactor">
    <cofactor evidence="7">
        <name>heme</name>
        <dbReference type="ChEBI" id="CHEBI:30413"/>
    </cofactor>
</comment>
<keyword evidence="10" id="KW-1185">Reference proteome</keyword>
<dbReference type="GO" id="GO:0005506">
    <property type="term" value="F:iron ion binding"/>
    <property type="evidence" value="ECO:0007669"/>
    <property type="project" value="InterPro"/>
</dbReference>
<dbReference type="RefSeq" id="WP_167962268.1">
    <property type="nucleotide sequence ID" value="NZ_JAATJJ010000001.1"/>
</dbReference>
<dbReference type="SUPFAM" id="SSF48264">
    <property type="entry name" value="Cytochrome P450"/>
    <property type="match status" value="1"/>
</dbReference>
<dbReference type="GO" id="GO:0016705">
    <property type="term" value="F:oxidoreductase activity, acting on paired donors, with incorporation or reduction of molecular oxygen"/>
    <property type="evidence" value="ECO:0007669"/>
    <property type="project" value="InterPro"/>
</dbReference>
<comment type="similarity">
    <text evidence="1 8">Belongs to the cytochrome P450 family.</text>
</comment>
<comment type="caution">
    <text evidence="9">The sequence shown here is derived from an EMBL/GenBank/DDBJ whole genome shotgun (WGS) entry which is preliminary data.</text>
</comment>
<dbReference type="PANTHER" id="PTHR24291:SF50">
    <property type="entry name" value="BIFUNCTIONAL ALBAFLAVENONE MONOOXYGENASE_TERPENE SYNTHASE"/>
    <property type="match status" value="1"/>
</dbReference>
<dbReference type="AlphaFoldDB" id="A0A846QPH1"/>
<dbReference type="InterPro" id="IPR036396">
    <property type="entry name" value="Cyt_P450_sf"/>
</dbReference>
<evidence type="ECO:0000256" key="5">
    <source>
        <dbReference type="ARBA" id="ARBA00023004"/>
    </source>
</evidence>
<keyword evidence="3 7" id="KW-0479">Metal-binding</keyword>
<dbReference type="InterPro" id="IPR002401">
    <property type="entry name" value="Cyt_P450_E_grp-I"/>
</dbReference>
<gene>
    <name evidence="9" type="ORF">GGR42_001418</name>
</gene>
<dbReference type="PRINTS" id="PR00463">
    <property type="entry name" value="EP450I"/>
</dbReference>
<sequence>MSKYKYPNKVPFYKFLINSSAFAKNPIPFQQRWFNEHQGSFYVKPLFGPPIVLTRDAVITKHILRKNHRIYHKSEIQTKYLSKYVGYGLLTSNGDYWLKQRRLIQPGFHREKLENLVSIIDSSIKEQVNKIETSKILDLYPIMNELAFEVVAKSLFNFSARRETLKRLQTIVEQLQKFIVKDIRQPHKKLLYILNGDIRYHMKLVKEGRGIINKVIEQRRQSADRHDDLLQMLLDAKYEDETSMSNDQLIDEILILFVAGHETTANALTFSLTLIAQNKEIRDKVEKEIENCKTKQSLLEKIGKLTLIKDCVQESMRLYPPVWITDRVAIEDDKIGTYHFKKGTMIGISIYELHRNIDFWKNPDQFMPERFSENEQLHKSEYYIPFGAGPRLCIGNNFAMFEMILTINEVLQKFEVVSETKEISINPLITLKPVGLKMKFKERGKK</sequence>
<evidence type="ECO:0000256" key="6">
    <source>
        <dbReference type="ARBA" id="ARBA00023033"/>
    </source>
</evidence>
<dbReference type="InterPro" id="IPR001128">
    <property type="entry name" value="Cyt_P450"/>
</dbReference>
<dbReference type="Proteomes" id="UP000590442">
    <property type="component" value="Unassembled WGS sequence"/>
</dbReference>
<protein>
    <submittedName>
        <fullName evidence="9">Cytochrome P450</fullName>
    </submittedName>
</protein>
<dbReference type="Gene3D" id="1.10.630.10">
    <property type="entry name" value="Cytochrome P450"/>
    <property type="match status" value="1"/>
</dbReference>
<keyword evidence="4 8" id="KW-0560">Oxidoreductase</keyword>
<evidence type="ECO:0000256" key="3">
    <source>
        <dbReference type="ARBA" id="ARBA00022723"/>
    </source>
</evidence>
<dbReference type="PANTHER" id="PTHR24291">
    <property type="entry name" value="CYTOCHROME P450 FAMILY 4"/>
    <property type="match status" value="1"/>
</dbReference>
<dbReference type="InterPro" id="IPR050196">
    <property type="entry name" value="Cytochrome_P450_Monoox"/>
</dbReference>
<dbReference type="PROSITE" id="PS00086">
    <property type="entry name" value="CYTOCHROME_P450"/>
    <property type="match status" value="1"/>
</dbReference>
<evidence type="ECO:0000256" key="4">
    <source>
        <dbReference type="ARBA" id="ARBA00023002"/>
    </source>
</evidence>
<name>A0A846QPH1_9FLAO</name>
<keyword evidence="2 7" id="KW-0349">Heme</keyword>
<proteinExistence type="inferred from homology"/>
<dbReference type="Pfam" id="PF00067">
    <property type="entry name" value="p450"/>
    <property type="match status" value="1"/>
</dbReference>
<dbReference type="GO" id="GO:0004497">
    <property type="term" value="F:monooxygenase activity"/>
    <property type="evidence" value="ECO:0007669"/>
    <property type="project" value="UniProtKB-KW"/>
</dbReference>
<reference evidence="9 10" key="1">
    <citation type="submission" date="2020-03" db="EMBL/GenBank/DDBJ databases">
        <title>Genomic Encyclopedia of Type Strains, Phase IV (KMG-IV): sequencing the most valuable type-strain genomes for metagenomic binning, comparative biology and taxonomic classification.</title>
        <authorList>
            <person name="Goeker M."/>
        </authorList>
    </citation>
    <scope>NUCLEOTIDE SEQUENCE [LARGE SCALE GENOMIC DNA]</scope>
    <source>
        <strain evidence="9 10">DSM 29762</strain>
    </source>
</reference>
<dbReference type="EMBL" id="JAATJJ010000001">
    <property type="protein sequence ID" value="NJB70956.1"/>
    <property type="molecule type" value="Genomic_DNA"/>
</dbReference>
<evidence type="ECO:0000313" key="9">
    <source>
        <dbReference type="EMBL" id="NJB70956.1"/>
    </source>
</evidence>
<keyword evidence="5 7" id="KW-0408">Iron</keyword>
<accession>A0A846QPH1</accession>
<dbReference type="GO" id="GO:0020037">
    <property type="term" value="F:heme binding"/>
    <property type="evidence" value="ECO:0007669"/>
    <property type="project" value="InterPro"/>
</dbReference>
<evidence type="ECO:0000256" key="8">
    <source>
        <dbReference type="RuleBase" id="RU000461"/>
    </source>
</evidence>
<dbReference type="PRINTS" id="PR00385">
    <property type="entry name" value="P450"/>
</dbReference>
<evidence type="ECO:0000256" key="7">
    <source>
        <dbReference type="PIRSR" id="PIRSR602401-1"/>
    </source>
</evidence>
<dbReference type="InterPro" id="IPR017972">
    <property type="entry name" value="Cyt_P450_CS"/>
</dbReference>
<evidence type="ECO:0000313" key="10">
    <source>
        <dbReference type="Proteomes" id="UP000590442"/>
    </source>
</evidence>
<keyword evidence="6 8" id="KW-0503">Monooxygenase</keyword>
<evidence type="ECO:0000256" key="2">
    <source>
        <dbReference type="ARBA" id="ARBA00022617"/>
    </source>
</evidence>